<sequence length="353" mass="36916">MKGFHEKRTLIISGLIIGAIAGFLVLAGNPANMGFCIACFIRDTVGSLGLHRAAPVQYIRPEVIGLILGAYALSIIRGEHQSKGGSSPIIRFILGFFVMIGSLMFLGCPLRMILRLGGGDLNVIFGILGFAGGVGIGTIFLKRGYSLQRTYALSKLESAMMPAIQVALLILLVAAPAFILFSQKGPGSMHAPWFISLVAGLVVGGLAQLSRLCTVGGFRDLFLFKKSILIFGYLAVLIGVFVVNISFGNFHLGFENQPIAHTDGLWNFLGMALAGFCSVLLGGCPLRQLIMTGEGNSDSAVTVLGLAAGAAFAHNFGLAASGAGPTLNGQIAVGVGFIVALIIAIFNTKRADA</sequence>
<evidence type="ECO:0000313" key="3">
    <source>
        <dbReference type="Proteomes" id="UP000214973"/>
    </source>
</evidence>
<dbReference type="Proteomes" id="UP000214973">
    <property type="component" value="Chromosome 1"/>
</dbReference>
<dbReference type="NCBIfam" id="TIGR04112">
    <property type="entry name" value="seleno_YedE"/>
    <property type="match status" value="1"/>
</dbReference>
<dbReference type="InterPro" id="IPR026366">
    <property type="entry name" value="Seleno_YedE"/>
</dbReference>
<feature type="transmembrane region" description="Helical" evidence="1">
    <location>
        <begin position="9"/>
        <end position="27"/>
    </location>
</feature>
<protein>
    <submittedName>
        <fullName evidence="2">Putative selenium metabolism protein, YedE family</fullName>
    </submittedName>
</protein>
<dbReference type="RefSeq" id="WP_197696283.1">
    <property type="nucleotide sequence ID" value="NZ_LT906470.1"/>
</dbReference>
<feature type="transmembrane region" description="Helical" evidence="1">
    <location>
        <begin position="88"/>
        <end position="106"/>
    </location>
</feature>
<name>A0A239YHI3_9FIRM</name>
<reference evidence="2 3" key="1">
    <citation type="submission" date="2017-06" db="EMBL/GenBank/DDBJ databases">
        <authorList>
            <consortium name="Pathogen Informatics"/>
        </authorList>
    </citation>
    <scope>NUCLEOTIDE SEQUENCE [LARGE SCALE GENOMIC DNA]</scope>
    <source>
        <strain evidence="2 3">NCTC12018</strain>
    </source>
</reference>
<evidence type="ECO:0000256" key="1">
    <source>
        <dbReference type="SAM" id="Phobius"/>
    </source>
</evidence>
<feature type="transmembrane region" description="Helical" evidence="1">
    <location>
        <begin position="327"/>
        <end position="346"/>
    </location>
</feature>
<keyword evidence="1" id="KW-1133">Transmembrane helix</keyword>
<keyword evidence="1" id="KW-0472">Membrane</keyword>
<evidence type="ECO:0000313" key="2">
    <source>
        <dbReference type="EMBL" id="SNV58190.1"/>
    </source>
</evidence>
<dbReference type="AlphaFoldDB" id="A0A239YHI3"/>
<dbReference type="EMBL" id="LT906470">
    <property type="protein sequence ID" value="SNV58190.1"/>
    <property type="molecule type" value="Genomic_DNA"/>
</dbReference>
<keyword evidence="1" id="KW-0812">Transmembrane</keyword>
<feature type="transmembrane region" description="Helical" evidence="1">
    <location>
        <begin position="230"/>
        <end position="252"/>
    </location>
</feature>
<feature type="transmembrane region" description="Helical" evidence="1">
    <location>
        <begin position="298"/>
        <end position="321"/>
    </location>
</feature>
<accession>A0A239YHI3</accession>
<gene>
    <name evidence="2" type="ORF">SAMEA44547418_00361</name>
</gene>
<dbReference type="KEGG" id="vrm:44547418_00361"/>
<proteinExistence type="predicted"/>
<feature type="transmembrane region" description="Helical" evidence="1">
    <location>
        <begin position="162"/>
        <end position="181"/>
    </location>
</feature>
<feature type="transmembrane region" description="Helical" evidence="1">
    <location>
        <begin position="264"/>
        <end position="286"/>
    </location>
</feature>
<feature type="transmembrane region" description="Helical" evidence="1">
    <location>
        <begin position="193"/>
        <end position="218"/>
    </location>
</feature>
<keyword evidence="3" id="KW-1185">Reference proteome</keyword>
<feature type="transmembrane region" description="Helical" evidence="1">
    <location>
        <begin position="121"/>
        <end position="141"/>
    </location>
</feature>
<organism evidence="2 3">
    <name type="scientific">Veillonella rodentium</name>
    <dbReference type="NCBI Taxonomy" id="248315"/>
    <lineage>
        <taxon>Bacteria</taxon>
        <taxon>Bacillati</taxon>
        <taxon>Bacillota</taxon>
        <taxon>Negativicutes</taxon>
        <taxon>Veillonellales</taxon>
        <taxon>Veillonellaceae</taxon>
        <taxon>Veillonella</taxon>
    </lineage>
</organism>